<sequence length="78" mass="9417">MTYVDTYNYFSNAIEFQIDPEEANQYDYYMVPERYSDSKPVHDSSFPSPRSPRFQSSKEIEYHRALALRYKVILTYTR</sequence>
<protein>
    <submittedName>
        <fullName evidence="1">Uncharacterized protein</fullName>
    </submittedName>
</protein>
<dbReference type="InParanoid" id="A0A1Y1YK99"/>
<reference evidence="1 2" key="1">
    <citation type="submission" date="2016-07" db="EMBL/GenBank/DDBJ databases">
        <title>Pervasive Adenine N6-methylation of Active Genes in Fungi.</title>
        <authorList>
            <consortium name="DOE Joint Genome Institute"/>
            <person name="Mondo S.J."/>
            <person name="Dannebaum R.O."/>
            <person name="Kuo R.C."/>
            <person name="Labutti K."/>
            <person name="Haridas S."/>
            <person name="Kuo A."/>
            <person name="Salamov A."/>
            <person name="Ahrendt S.R."/>
            <person name="Lipzen A."/>
            <person name="Sullivan W."/>
            <person name="Andreopoulos W.B."/>
            <person name="Clum A."/>
            <person name="Lindquist E."/>
            <person name="Daum C."/>
            <person name="Ramamoorthy G.K."/>
            <person name="Gryganskyi A."/>
            <person name="Culley D."/>
            <person name="Magnuson J.K."/>
            <person name="James T.Y."/>
            <person name="O'Malley M.A."/>
            <person name="Stajich J.E."/>
            <person name="Spatafora J.W."/>
            <person name="Visel A."/>
            <person name="Grigoriev I.V."/>
        </authorList>
    </citation>
    <scope>NUCLEOTIDE SEQUENCE [LARGE SCALE GENOMIC DNA]</scope>
    <source>
        <strain evidence="1 2">CBS 931.73</strain>
    </source>
</reference>
<organism evidence="1 2">
    <name type="scientific">Basidiobolus meristosporus CBS 931.73</name>
    <dbReference type="NCBI Taxonomy" id="1314790"/>
    <lineage>
        <taxon>Eukaryota</taxon>
        <taxon>Fungi</taxon>
        <taxon>Fungi incertae sedis</taxon>
        <taxon>Zoopagomycota</taxon>
        <taxon>Entomophthoromycotina</taxon>
        <taxon>Basidiobolomycetes</taxon>
        <taxon>Basidiobolales</taxon>
        <taxon>Basidiobolaceae</taxon>
        <taxon>Basidiobolus</taxon>
    </lineage>
</organism>
<evidence type="ECO:0000313" key="1">
    <source>
        <dbReference type="EMBL" id="ORX98408.1"/>
    </source>
</evidence>
<evidence type="ECO:0000313" key="2">
    <source>
        <dbReference type="Proteomes" id="UP000193498"/>
    </source>
</evidence>
<accession>A0A1Y1YK99</accession>
<gene>
    <name evidence="1" type="ORF">K493DRAFT_313656</name>
</gene>
<comment type="caution">
    <text evidence="1">The sequence shown here is derived from an EMBL/GenBank/DDBJ whole genome shotgun (WGS) entry which is preliminary data.</text>
</comment>
<name>A0A1Y1YK99_9FUNG</name>
<dbReference type="EMBL" id="MCFE01000114">
    <property type="protein sequence ID" value="ORX98408.1"/>
    <property type="molecule type" value="Genomic_DNA"/>
</dbReference>
<proteinExistence type="predicted"/>
<keyword evidence="2" id="KW-1185">Reference proteome</keyword>
<dbReference type="Proteomes" id="UP000193498">
    <property type="component" value="Unassembled WGS sequence"/>
</dbReference>
<dbReference type="AlphaFoldDB" id="A0A1Y1YK99"/>